<evidence type="ECO:0000313" key="3">
    <source>
        <dbReference type="Proteomes" id="UP000075884"/>
    </source>
</evidence>
<feature type="compositionally biased region" description="Low complexity" evidence="1">
    <location>
        <begin position="248"/>
        <end position="260"/>
    </location>
</feature>
<evidence type="ECO:0000313" key="2">
    <source>
        <dbReference type="EnsemblMetazoa" id="ADIR007368-PA"/>
    </source>
</evidence>
<protein>
    <submittedName>
        <fullName evidence="2">Uncharacterized protein</fullName>
    </submittedName>
</protein>
<reference evidence="3" key="1">
    <citation type="submission" date="2013-03" db="EMBL/GenBank/DDBJ databases">
        <title>The Genome Sequence of Anopheles dirus WRAIR2.</title>
        <authorList>
            <consortium name="The Broad Institute Genomics Platform"/>
            <person name="Neafsey D.E."/>
            <person name="Walton C."/>
            <person name="Walker B."/>
            <person name="Young S.K."/>
            <person name="Zeng Q."/>
            <person name="Gargeya S."/>
            <person name="Fitzgerald M."/>
            <person name="Haas B."/>
            <person name="Abouelleil A."/>
            <person name="Allen A.W."/>
            <person name="Alvarado L."/>
            <person name="Arachchi H.M."/>
            <person name="Berlin A.M."/>
            <person name="Chapman S.B."/>
            <person name="Gainer-Dewar J."/>
            <person name="Goldberg J."/>
            <person name="Griggs A."/>
            <person name="Gujja S."/>
            <person name="Hansen M."/>
            <person name="Howarth C."/>
            <person name="Imamovic A."/>
            <person name="Ireland A."/>
            <person name="Larimer J."/>
            <person name="McCowan C."/>
            <person name="Murphy C."/>
            <person name="Pearson M."/>
            <person name="Poon T.W."/>
            <person name="Priest M."/>
            <person name="Roberts A."/>
            <person name="Saif S."/>
            <person name="Shea T."/>
            <person name="Sisk P."/>
            <person name="Sykes S."/>
            <person name="Wortman J."/>
            <person name="Nusbaum C."/>
            <person name="Birren B."/>
        </authorList>
    </citation>
    <scope>NUCLEOTIDE SEQUENCE [LARGE SCALE GENOMIC DNA]</scope>
    <source>
        <strain evidence="3">WRAIR2</strain>
    </source>
</reference>
<organism evidence="2 3">
    <name type="scientific">Anopheles dirus</name>
    <dbReference type="NCBI Taxonomy" id="7168"/>
    <lineage>
        <taxon>Eukaryota</taxon>
        <taxon>Metazoa</taxon>
        <taxon>Ecdysozoa</taxon>
        <taxon>Arthropoda</taxon>
        <taxon>Hexapoda</taxon>
        <taxon>Insecta</taxon>
        <taxon>Pterygota</taxon>
        <taxon>Neoptera</taxon>
        <taxon>Endopterygota</taxon>
        <taxon>Diptera</taxon>
        <taxon>Nematocera</taxon>
        <taxon>Culicoidea</taxon>
        <taxon>Culicidae</taxon>
        <taxon>Anophelinae</taxon>
        <taxon>Anopheles</taxon>
    </lineage>
</organism>
<feature type="compositionally biased region" description="Polar residues" evidence="1">
    <location>
        <begin position="282"/>
        <end position="294"/>
    </location>
</feature>
<dbReference type="Proteomes" id="UP000075884">
    <property type="component" value="Unassembled WGS sequence"/>
</dbReference>
<feature type="compositionally biased region" description="Polar residues" evidence="1">
    <location>
        <begin position="223"/>
        <end position="235"/>
    </location>
</feature>
<dbReference type="EnsemblMetazoa" id="ADIR007368-RA">
    <property type="protein sequence ID" value="ADIR007368-PA"/>
    <property type="gene ID" value="ADIR007368"/>
</dbReference>
<feature type="compositionally biased region" description="Basic and acidic residues" evidence="1">
    <location>
        <begin position="207"/>
        <end position="221"/>
    </location>
</feature>
<reference evidence="2" key="2">
    <citation type="submission" date="2020-05" db="UniProtKB">
        <authorList>
            <consortium name="EnsemblMetazoa"/>
        </authorList>
    </citation>
    <scope>IDENTIFICATION</scope>
    <source>
        <strain evidence="2">WRAIR2</strain>
    </source>
</reference>
<evidence type="ECO:0000256" key="1">
    <source>
        <dbReference type="SAM" id="MobiDB-lite"/>
    </source>
</evidence>
<dbReference type="AlphaFoldDB" id="A0A182NI95"/>
<name>A0A182NI95_9DIPT</name>
<feature type="region of interest" description="Disordered" evidence="1">
    <location>
        <begin position="186"/>
        <end position="314"/>
    </location>
</feature>
<accession>A0A182NI95</accession>
<sequence>MYADRDYHYHCKDGEYFVQCCFCGCYTNFIFYIVSKAAMESIANILGPKHNFFCVDCMPKPRADEPPFYRANSLFSNSDFLSLFEGYKYWNPFYFMHASTNQIIITECSKIRPDYETVVRKPQPRQAKLRALCSLFPKVHQLPFREYSSLTEVYRTMRKVYEEITNTYNHASHSLMYDNYDILVERTPRQPRQPRTTRMSVTSTGTKSHETHNSEGIRDSSNEEGSINVSTQDVINSPVVPPPSSEKSLPGSPSLAPSLPNISEVSVKSFLQPPAPKRTRIINDSQEAGPSGLQQRPERLAIASPPPKRHRANK</sequence>
<keyword evidence="3" id="KW-1185">Reference proteome</keyword>
<proteinExistence type="predicted"/>
<dbReference type="VEuPathDB" id="VectorBase:ADIR007368"/>